<proteinExistence type="predicted"/>
<evidence type="ECO:0000313" key="2">
    <source>
        <dbReference type="EMBL" id="KAJ7698882.1"/>
    </source>
</evidence>
<name>A0AAD7DSR5_MYCRO</name>
<comment type="caution">
    <text evidence="2">The sequence shown here is derived from an EMBL/GenBank/DDBJ whole genome shotgun (WGS) entry which is preliminary data.</text>
</comment>
<evidence type="ECO:0000313" key="3">
    <source>
        <dbReference type="Proteomes" id="UP001221757"/>
    </source>
</evidence>
<dbReference type="Proteomes" id="UP001221757">
    <property type="component" value="Unassembled WGS sequence"/>
</dbReference>
<sequence length="505" mass="54459">MHIQSLVSPLLNLGRDVNRLVNDDNIVLQLSYTIARLEAELADSEVAGMALANTNEILGAGLYKLAGTLQDKTAEATQLRAFAEEHQSILEFGLDAAQQFIEEGCRADVQTRQAQRDMMEDVERKDRLLNKQAAQIKLLLQADFNAQLNIAGLQSRLVNESNTRAAHFSSVDNAANLKVAELEAQLVQVAAVHEEALKDVQHVQFDRDLAHSKTIAKQAAEITVLESKIEALKAGVLFQYQEVSDAHAKRERAAGETIASQATTIQNLHVTVHSLQAAALASKVADAAAINALSTVVEELKAKELSAYAARDVRAADDAKIIYKAKIKLKELKAVMEKSAAEAGLKDATVTQLEARVHKLSSDALDAATRTVANQLQATERLQAFEQRAVDAEEKAEQVLRKSTATVKTLAALHAKELAAARTRPATVTVDATMVDLLQTSADTDVDVVAQSPPAVAADVLATIPAPHSTVDFSLDCAFHFSTRFVVRAESAFAQASIAAPARFL</sequence>
<protein>
    <submittedName>
        <fullName evidence="2">Uncharacterized protein</fullName>
    </submittedName>
</protein>
<gene>
    <name evidence="2" type="ORF">B0H17DRAFT_1049631</name>
</gene>
<dbReference type="EMBL" id="JARKIE010000024">
    <property type="protein sequence ID" value="KAJ7698882.1"/>
    <property type="molecule type" value="Genomic_DNA"/>
</dbReference>
<accession>A0AAD7DSR5</accession>
<keyword evidence="1" id="KW-0175">Coiled coil</keyword>
<evidence type="ECO:0000256" key="1">
    <source>
        <dbReference type="SAM" id="Coils"/>
    </source>
</evidence>
<reference evidence="2" key="1">
    <citation type="submission" date="2023-03" db="EMBL/GenBank/DDBJ databases">
        <title>Massive genome expansion in bonnet fungi (Mycena s.s.) driven by repeated elements and novel gene families across ecological guilds.</title>
        <authorList>
            <consortium name="Lawrence Berkeley National Laboratory"/>
            <person name="Harder C.B."/>
            <person name="Miyauchi S."/>
            <person name="Viragh M."/>
            <person name="Kuo A."/>
            <person name="Thoen E."/>
            <person name="Andreopoulos B."/>
            <person name="Lu D."/>
            <person name="Skrede I."/>
            <person name="Drula E."/>
            <person name="Henrissat B."/>
            <person name="Morin E."/>
            <person name="Kohler A."/>
            <person name="Barry K."/>
            <person name="LaButti K."/>
            <person name="Morin E."/>
            <person name="Salamov A."/>
            <person name="Lipzen A."/>
            <person name="Mereny Z."/>
            <person name="Hegedus B."/>
            <person name="Baldrian P."/>
            <person name="Stursova M."/>
            <person name="Weitz H."/>
            <person name="Taylor A."/>
            <person name="Grigoriev I.V."/>
            <person name="Nagy L.G."/>
            <person name="Martin F."/>
            <person name="Kauserud H."/>
        </authorList>
    </citation>
    <scope>NUCLEOTIDE SEQUENCE</scope>
    <source>
        <strain evidence="2">CBHHK067</strain>
    </source>
</reference>
<keyword evidence="3" id="KW-1185">Reference proteome</keyword>
<organism evidence="2 3">
    <name type="scientific">Mycena rosella</name>
    <name type="common">Pink bonnet</name>
    <name type="synonym">Agaricus rosellus</name>
    <dbReference type="NCBI Taxonomy" id="1033263"/>
    <lineage>
        <taxon>Eukaryota</taxon>
        <taxon>Fungi</taxon>
        <taxon>Dikarya</taxon>
        <taxon>Basidiomycota</taxon>
        <taxon>Agaricomycotina</taxon>
        <taxon>Agaricomycetes</taxon>
        <taxon>Agaricomycetidae</taxon>
        <taxon>Agaricales</taxon>
        <taxon>Marasmiineae</taxon>
        <taxon>Mycenaceae</taxon>
        <taxon>Mycena</taxon>
    </lineage>
</organism>
<dbReference type="AlphaFoldDB" id="A0AAD7DSR5"/>
<feature type="coiled-coil region" evidence="1">
    <location>
        <begin position="375"/>
        <end position="402"/>
    </location>
</feature>